<dbReference type="PANTHER" id="PTHR35007">
    <property type="entry name" value="INTEGRAL MEMBRANE PROTEIN-RELATED"/>
    <property type="match status" value="1"/>
</dbReference>
<evidence type="ECO:0000256" key="6">
    <source>
        <dbReference type="SAM" id="Phobius"/>
    </source>
</evidence>
<dbReference type="Pfam" id="PF00482">
    <property type="entry name" value="T2SSF"/>
    <property type="match status" value="1"/>
</dbReference>
<dbReference type="InterPro" id="IPR018076">
    <property type="entry name" value="T2SS_GspF_dom"/>
</dbReference>
<organism evidence="8 9">
    <name type="scientific">Streptomyces aurantiacus</name>
    <dbReference type="NCBI Taxonomy" id="47760"/>
    <lineage>
        <taxon>Bacteria</taxon>
        <taxon>Bacillati</taxon>
        <taxon>Actinomycetota</taxon>
        <taxon>Actinomycetes</taxon>
        <taxon>Kitasatosporales</taxon>
        <taxon>Streptomycetaceae</taxon>
        <taxon>Streptomyces</taxon>
        <taxon>Streptomyces aurantiacus group</taxon>
    </lineage>
</organism>
<keyword evidence="5 6" id="KW-0472">Membrane</keyword>
<evidence type="ECO:0000256" key="2">
    <source>
        <dbReference type="ARBA" id="ARBA00022475"/>
    </source>
</evidence>
<evidence type="ECO:0000313" key="9">
    <source>
        <dbReference type="Proteomes" id="UP000516444"/>
    </source>
</evidence>
<gene>
    <name evidence="8" type="ORF">GCM10017557_34070</name>
</gene>
<dbReference type="KEGG" id="sgm:GCM10017557_34070"/>
<sequence length="307" mass="32799">MAVAAVNAYVPLLGLLGLGIGAGLLLLVRAWYAAPGREAWSMPSRRSLRDLRRRDHLGQWLAAAGATGVLVGAITGWIVGGLLGAMAAWTLPRTLRGTTIKTETARIEGIAGWTEMLRDTLAAAAGLEQTIMATAHTAPRSIRPQVQGLAVRLASGKRLAASLRRLADDLADPMADLVIAALVLASEHQARQLAPLLGELAATARAQVEMRQRIEASRARTQTTLRVVVITTLSFAGGLILFNPEFLAPYDSVTGQLVLLLIGALFTAAFAWLRRMARIEEPDRFFTGLEAATGTQDLSALIRLEEA</sequence>
<feature type="transmembrane region" description="Helical" evidence="6">
    <location>
        <begin position="254"/>
        <end position="273"/>
    </location>
</feature>
<keyword evidence="2" id="KW-1003">Cell membrane</keyword>
<dbReference type="GO" id="GO:0005886">
    <property type="term" value="C:plasma membrane"/>
    <property type="evidence" value="ECO:0007669"/>
    <property type="project" value="UniProtKB-SubCell"/>
</dbReference>
<keyword evidence="9" id="KW-1185">Reference proteome</keyword>
<name>A0A7G1NZC1_9ACTN</name>
<protein>
    <recommendedName>
        <fullName evidence="7">Type II secretion system protein GspF domain-containing protein</fullName>
    </recommendedName>
</protein>
<feature type="transmembrane region" description="Helical" evidence="6">
    <location>
        <begin position="60"/>
        <end position="91"/>
    </location>
</feature>
<feature type="domain" description="Type II secretion system protein GspF" evidence="7">
    <location>
        <begin position="114"/>
        <end position="236"/>
    </location>
</feature>
<evidence type="ECO:0000256" key="1">
    <source>
        <dbReference type="ARBA" id="ARBA00004651"/>
    </source>
</evidence>
<comment type="subcellular location">
    <subcellularLocation>
        <location evidence="1">Cell membrane</location>
        <topology evidence="1">Multi-pass membrane protein</topology>
    </subcellularLocation>
</comment>
<evidence type="ECO:0000256" key="5">
    <source>
        <dbReference type="ARBA" id="ARBA00023136"/>
    </source>
</evidence>
<reference evidence="8 9" key="1">
    <citation type="journal article" date="2014" name="Int. J. Syst. Evol. Microbiol.">
        <title>Complete genome sequence of Corynebacterium casei LMG S-19264T (=DSM 44701T), isolated from a smear-ripened cheese.</title>
        <authorList>
            <consortium name="US DOE Joint Genome Institute (JGI-PGF)"/>
            <person name="Walter F."/>
            <person name="Albersmeier A."/>
            <person name="Kalinowski J."/>
            <person name="Ruckert C."/>
        </authorList>
    </citation>
    <scope>NUCLEOTIDE SEQUENCE [LARGE SCALE GENOMIC DNA]</scope>
    <source>
        <strain evidence="8 9">JCM 4677</strain>
    </source>
</reference>
<dbReference type="PANTHER" id="PTHR35007:SF3">
    <property type="entry name" value="POSSIBLE CONSERVED ALANINE RICH MEMBRANE PROTEIN"/>
    <property type="match status" value="1"/>
</dbReference>
<feature type="transmembrane region" description="Helical" evidence="6">
    <location>
        <begin position="223"/>
        <end position="242"/>
    </location>
</feature>
<keyword evidence="3 6" id="KW-0812">Transmembrane</keyword>
<evidence type="ECO:0000256" key="3">
    <source>
        <dbReference type="ARBA" id="ARBA00022692"/>
    </source>
</evidence>
<keyword evidence="4 6" id="KW-1133">Transmembrane helix</keyword>
<dbReference type="EMBL" id="AP023440">
    <property type="protein sequence ID" value="BCL28548.1"/>
    <property type="molecule type" value="Genomic_DNA"/>
</dbReference>
<evidence type="ECO:0000313" key="8">
    <source>
        <dbReference type="EMBL" id="BCL28548.1"/>
    </source>
</evidence>
<accession>A0A7G1NZC1</accession>
<dbReference type="AlphaFoldDB" id="A0A7G1NZC1"/>
<feature type="transmembrane region" description="Helical" evidence="6">
    <location>
        <begin position="12"/>
        <end position="32"/>
    </location>
</feature>
<evidence type="ECO:0000259" key="7">
    <source>
        <dbReference type="Pfam" id="PF00482"/>
    </source>
</evidence>
<proteinExistence type="predicted"/>
<dbReference type="Proteomes" id="UP000516444">
    <property type="component" value="Chromosome"/>
</dbReference>
<evidence type="ECO:0000256" key="4">
    <source>
        <dbReference type="ARBA" id="ARBA00022989"/>
    </source>
</evidence>